<name>B9XSL7_PEDPL</name>
<comment type="caution">
    <text evidence="1">The sequence shown here is derived from an EMBL/GenBank/DDBJ whole genome shotgun (WGS) entry which is preliminary data.</text>
</comment>
<evidence type="ECO:0000313" key="2">
    <source>
        <dbReference type="Proteomes" id="UP000003688"/>
    </source>
</evidence>
<protein>
    <submittedName>
        <fullName evidence="1">Uncharacterized protein</fullName>
    </submittedName>
</protein>
<dbReference type="EMBL" id="ABOX02000082">
    <property type="protein sequence ID" value="EEF57177.1"/>
    <property type="molecule type" value="Genomic_DNA"/>
</dbReference>
<proteinExistence type="predicted"/>
<organism evidence="1 2">
    <name type="scientific">Pedosphaera parvula (strain Ellin514)</name>
    <dbReference type="NCBI Taxonomy" id="320771"/>
    <lineage>
        <taxon>Bacteria</taxon>
        <taxon>Pseudomonadati</taxon>
        <taxon>Verrucomicrobiota</taxon>
        <taxon>Pedosphaerae</taxon>
        <taxon>Pedosphaerales</taxon>
        <taxon>Pedosphaeraceae</taxon>
        <taxon>Pedosphaera</taxon>
    </lineage>
</organism>
<dbReference type="AlphaFoldDB" id="B9XSL7"/>
<dbReference type="Proteomes" id="UP000003688">
    <property type="component" value="Unassembled WGS sequence"/>
</dbReference>
<accession>B9XSL7</accession>
<sequence>MARFLIFTTRGTTYTLKPGRFLGQKTSHSLKICFKDTGLLNPAGPPNYQV</sequence>
<evidence type="ECO:0000313" key="1">
    <source>
        <dbReference type="EMBL" id="EEF57177.1"/>
    </source>
</evidence>
<keyword evidence="2" id="KW-1185">Reference proteome</keyword>
<reference evidence="1 2" key="1">
    <citation type="journal article" date="2011" name="J. Bacteriol.">
        <title>Genome sequence of 'Pedosphaera parvula' Ellin514, an aerobic Verrucomicrobial isolate from pasture soil.</title>
        <authorList>
            <person name="Kant R."/>
            <person name="van Passel M.W."/>
            <person name="Sangwan P."/>
            <person name="Palva A."/>
            <person name="Lucas S."/>
            <person name="Copeland A."/>
            <person name="Lapidus A."/>
            <person name="Glavina Del Rio T."/>
            <person name="Dalin E."/>
            <person name="Tice H."/>
            <person name="Bruce D."/>
            <person name="Goodwin L."/>
            <person name="Pitluck S."/>
            <person name="Chertkov O."/>
            <person name="Larimer F.W."/>
            <person name="Land M.L."/>
            <person name="Hauser L."/>
            <person name="Brettin T.S."/>
            <person name="Detter J.C."/>
            <person name="Han S."/>
            <person name="de Vos W.M."/>
            <person name="Janssen P.H."/>
            <person name="Smidt H."/>
        </authorList>
    </citation>
    <scope>NUCLEOTIDE SEQUENCE [LARGE SCALE GENOMIC DNA]</scope>
    <source>
        <strain evidence="1 2">Ellin514</strain>
    </source>
</reference>
<dbReference type="STRING" id="320771.Cflav_PD0143"/>
<gene>
    <name evidence="1" type="ORF">Cflav_PD0143</name>
</gene>